<dbReference type="AlphaFoldDB" id="A0A6C0LRL6"/>
<dbReference type="SUPFAM" id="SSF52833">
    <property type="entry name" value="Thioredoxin-like"/>
    <property type="match status" value="1"/>
</dbReference>
<dbReference type="Pfam" id="PF00085">
    <property type="entry name" value="Thioredoxin"/>
    <property type="match status" value="1"/>
</dbReference>
<comment type="similarity">
    <text evidence="1">Belongs to the protein disulfide isomerase family.</text>
</comment>
<dbReference type="PROSITE" id="PS51352">
    <property type="entry name" value="THIOREDOXIN_2"/>
    <property type="match status" value="1"/>
</dbReference>
<dbReference type="InterPro" id="IPR051063">
    <property type="entry name" value="PDI"/>
</dbReference>
<accession>A0A6C0LRL6</accession>
<dbReference type="EMBL" id="MN740556">
    <property type="protein sequence ID" value="QHU33237.1"/>
    <property type="molecule type" value="Genomic_DNA"/>
</dbReference>
<dbReference type="PANTHER" id="PTHR45672:SF3">
    <property type="entry name" value="THIOREDOXIN DOMAIN-CONTAINING PROTEIN 5"/>
    <property type="match status" value="1"/>
</dbReference>
<evidence type="ECO:0000256" key="1">
    <source>
        <dbReference type="ARBA" id="ARBA00006347"/>
    </source>
</evidence>
<name>A0A6C0LRL6_9ZZZZ</name>
<evidence type="ECO:0000313" key="4">
    <source>
        <dbReference type="EMBL" id="QHU33237.1"/>
    </source>
</evidence>
<evidence type="ECO:0000259" key="3">
    <source>
        <dbReference type="PROSITE" id="PS51352"/>
    </source>
</evidence>
<reference evidence="4" key="1">
    <citation type="journal article" date="2020" name="Nature">
        <title>Giant virus diversity and host interactions through global metagenomics.</title>
        <authorList>
            <person name="Schulz F."/>
            <person name="Roux S."/>
            <person name="Paez-Espino D."/>
            <person name="Jungbluth S."/>
            <person name="Walsh D.A."/>
            <person name="Denef V.J."/>
            <person name="McMahon K.D."/>
            <person name="Konstantinidis K.T."/>
            <person name="Eloe-Fadrosh E.A."/>
            <person name="Kyrpides N.C."/>
            <person name="Woyke T."/>
        </authorList>
    </citation>
    <scope>NUCLEOTIDE SEQUENCE</scope>
    <source>
        <strain evidence="4">GVMAG-S-1014582-52</strain>
    </source>
</reference>
<dbReference type="GO" id="GO:0005783">
    <property type="term" value="C:endoplasmic reticulum"/>
    <property type="evidence" value="ECO:0007669"/>
    <property type="project" value="TreeGrafter"/>
</dbReference>
<protein>
    <recommendedName>
        <fullName evidence="3">Thioredoxin domain-containing protein</fullName>
    </recommendedName>
</protein>
<evidence type="ECO:0000256" key="2">
    <source>
        <dbReference type="ARBA" id="ARBA00022729"/>
    </source>
</evidence>
<sequence>MFAKNHSLLNHIQTIEKLINEFKSKLNDQDVSGAKKLLREIRLDHACAIYDAFCYKKLLHKNEKNNTKISDDEWLELSNNECLLSMIHRDMREVEKQYFSVTDEQLFKHDSFTKAIETSQKDNQQIEEINIDIPSSSINPKFEESVSLFTCKTKNFANATLTECANDSEMARIASETYTKLMNNNQNGGGLIDFLKSIEKEESPVIVNFWSSNCSYSNKFKPNWDNFIVLAKQKFGNKIKILDLNAKNYPDLSHTLTKIEISGYPTVVLFNNGKYIHYKGNRSPHDLLKFISVNI</sequence>
<dbReference type="Gene3D" id="3.40.30.10">
    <property type="entry name" value="Glutaredoxin"/>
    <property type="match status" value="1"/>
</dbReference>
<dbReference type="InterPro" id="IPR013766">
    <property type="entry name" value="Thioredoxin_domain"/>
</dbReference>
<dbReference type="GO" id="GO:0003756">
    <property type="term" value="F:protein disulfide isomerase activity"/>
    <property type="evidence" value="ECO:0007669"/>
    <property type="project" value="TreeGrafter"/>
</dbReference>
<dbReference type="CDD" id="cd02961">
    <property type="entry name" value="PDI_a_family"/>
    <property type="match status" value="1"/>
</dbReference>
<dbReference type="GO" id="GO:0006457">
    <property type="term" value="P:protein folding"/>
    <property type="evidence" value="ECO:0007669"/>
    <property type="project" value="TreeGrafter"/>
</dbReference>
<dbReference type="InterPro" id="IPR036249">
    <property type="entry name" value="Thioredoxin-like_sf"/>
</dbReference>
<organism evidence="4">
    <name type="scientific">viral metagenome</name>
    <dbReference type="NCBI Taxonomy" id="1070528"/>
    <lineage>
        <taxon>unclassified sequences</taxon>
        <taxon>metagenomes</taxon>
        <taxon>organismal metagenomes</taxon>
    </lineage>
</organism>
<keyword evidence="2" id="KW-0732">Signal</keyword>
<dbReference type="PANTHER" id="PTHR45672">
    <property type="entry name" value="PROTEIN DISULFIDE-ISOMERASE C17H9.14C-RELATED"/>
    <property type="match status" value="1"/>
</dbReference>
<feature type="domain" description="Thioredoxin" evidence="3">
    <location>
        <begin position="159"/>
        <end position="295"/>
    </location>
</feature>
<proteinExistence type="inferred from homology"/>